<keyword evidence="2" id="KW-1185">Reference proteome</keyword>
<gene>
    <name evidence="1" type="ORF">BDV95DRAFT_597815</name>
</gene>
<name>A0A7C8M3E2_9PLEO</name>
<dbReference type="EMBL" id="JAADJZ010000022">
    <property type="protein sequence ID" value="KAF2867596.1"/>
    <property type="molecule type" value="Genomic_DNA"/>
</dbReference>
<evidence type="ECO:0000313" key="2">
    <source>
        <dbReference type="Proteomes" id="UP000481861"/>
    </source>
</evidence>
<sequence length="161" mass="18273">MDTPSHPTAQPFPLMALPKELRLLVYEHLPRTIVHLTIPIHREENAPCNLLPGSTPARQFTLIMRSTNVTILRVSKVIYEEALTIVQNTIKHFILAKAPKVASCWYEAQGWAVETIMGYVVIEYLQLKQEMGQLKQDTGRTIADPDACRIASNNQSRKPER</sequence>
<dbReference type="OrthoDB" id="5314997at2759"/>
<evidence type="ECO:0000313" key="1">
    <source>
        <dbReference type="EMBL" id="KAF2867596.1"/>
    </source>
</evidence>
<organism evidence="1 2">
    <name type="scientific">Massariosphaeria phaeospora</name>
    <dbReference type="NCBI Taxonomy" id="100035"/>
    <lineage>
        <taxon>Eukaryota</taxon>
        <taxon>Fungi</taxon>
        <taxon>Dikarya</taxon>
        <taxon>Ascomycota</taxon>
        <taxon>Pezizomycotina</taxon>
        <taxon>Dothideomycetes</taxon>
        <taxon>Pleosporomycetidae</taxon>
        <taxon>Pleosporales</taxon>
        <taxon>Pleosporales incertae sedis</taxon>
        <taxon>Massariosphaeria</taxon>
    </lineage>
</organism>
<comment type="caution">
    <text evidence="1">The sequence shown here is derived from an EMBL/GenBank/DDBJ whole genome shotgun (WGS) entry which is preliminary data.</text>
</comment>
<reference evidence="1 2" key="1">
    <citation type="submission" date="2020-01" db="EMBL/GenBank/DDBJ databases">
        <authorList>
            <consortium name="DOE Joint Genome Institute"/>
            <person name="Haridas S."/>
            <person name="Albert R."/>
            <person name="Binder M."/>
            <person name="Bloem J."/>
            <person name="Labutti K."/>
            <person name="Salamov A."/>
            <person name="Andreopoulos B."/>
            <person name="Baker S.E."/>
            <person name="Barry K."/>
            <person name="Bills G."/>
            <person name="Bluhm B.H."/>
            <person name="Cannon C."/>
            <person name="Castanera R."/>
            <person name="Culley D.E."/>
            <person name="Daum C."/>
            <person name="Ezra D."/>
            <person name="Gonzalez J.B."/>
            <person name="Henrissat B."/>
            <person name="Kuo A."/>
            <person name="Liang C."/>
            <person name="Lipzen A."/>
            <person name="Lutzoni F."/>
            <person name="Magnuson J."/>
            <person name="Mondo S."/>
            <person name="Nolan M."/>
            <person name="Ohm R."/>
            <person name="Pangilinan J."/>
            <person name="Park H.-J.H."/>
            <person name="Ramirez L."/>
            <person name="Alfaro M."/>
            <person name="Sun H."/>
            <person name="Tritt A."/>
            <person name="Yoshinaga Y."/>
            <person name="Zwiers L.-H.L."/>
            <person name="Turgeon B.G."/>
            <person name="Goodwin S.B."/>
            <person name="Spatafora J.W."/>
            <person name="Crous P.W."/>
            <person name="Grigoriev I.V."/>
        </authorList>
    </citation>
    <scope>NUCLEOTIDE SEQUENCE [LARGE SCALE GENOMIC DNA]</scope>
    <source>
        <strain evidence="1 2">CBS 611.86</strain>
    </source>
</reference>
<dbReference type="Proteomes" id="UP000481861">
    <property type="component" value="Unassembled WGS sequence"/>
</dbReference>
<accession>A0A7C8M3E2</accession>
<dbReference type="AlphaFoldDB" id="A0A7C8M3E2"/>
<protein>
    <submittedName>
        <fullName evidence="1">Uncharacterized protein</fullName>
    </submittedName>
</protein>
<proteinExistence type="predicted"/>